<accession>A0A7G9YPF7</accession>
<gene>
    <name evidence="1" type="ORF">GKKIKBAN_00005</name>
</gene>
<dbReference type="Gene3D" id="1.20.120.330">
    <property type="entry name" value="Nucleotidyltransferases domain 2"/>
    <property type="match status" value="1"/>
</dbReference>
<sequence length="129" mass="14629">MTFDWSEYLNLAQELAGDAVSSPNEEAKLRSSVSRAYYAPFCKARNHLRDIDGDQILSVDPPKVNVHTYVRNQFKNSSDKSRKKMGTDLNRLRLRRNKADYKDVVSGLSQLSTVSLKTTYDIISALNTL</sequence>
<dbReference type="AlphaFoldDB" id="A0A7G9YPF7"/>
<dbReference type="EMBL" id="MT631399">
    <property type="protein sequence ID" value="QNO49891.1"/>
    <property type="molecule type" value="Genomic_DNA"/>
</dbReference>
<reference evidence="1" key="1">
    <citation type="submission" date="2020-06" db="EMBL/GenBank/DDBJ databases">
        <title>Unique genomic features of the anaerobic methanotrophic archaea.</title>
        <authorList>
            <person name="Chadwick G.L."/>
            <person name="Skennerton C.T."/>
            <person name="Laso-Perez R."/>
            <person name="Leu A.O."/>
            <person name="Speth D.R."/>
            <person name="Yu H."/>
            <person name="Morgan-Lang C."/>
            <person name="Hatzenpichler R."/>
            <person name="Goudeau D."/>
            <person name="Malmstrom R."/>
            <person name="Brazelton W.J."/>
            <person name="Woyke T."/>
            <person name="Hallam S.J."/>
            <person name="Tyson G.W."/>
            <person name="Wegener G."/>
            <person name="Boetius A."/>
            <person name="Orphan V."/>
        </authorList>
    </citation>
    <scope>NUCLEOTIDE SEQUENCE</scope>
</reference>
<protein>
    <recommendedName>
        <fullName evidence="2">HEPN domain-containing protein</fullName>
    </recommendedName>
</protein>
<evidence type="ECO:0000313" key="1">
    <source>
        <dbReference type="EMBL" id="QNO49891.1"/>
    </source>
</evidence>
<evidence type="ECO:0008006" key="2">
    <source>
        <dbReference type="Google" id="ProtNLM"/>
    </source>
</evidence>
<name>A0A7G9YPF7_9EURY</name>
<proteinExistence type="predicted"/>
<organism evidence="1">
    <name type="scientific">Candidatus Methanogaster sp. ANME-2c ERB4</name>
    <dbReference type="NCBI Taxonomy" id="2759911"/>
    <lineage>
        <taxon>Archaea</taxon>
        <taxon>Methanobacteriati</taxon>
        <taxon>Methanobacteriota</taxon>
        <taxon>Stenosarchaea group</taxon>
        <taxon>Methanomicrobia</taxon>
        <taxon>Methanosarcinales</taxon>
        <taxon>ANME-2 cluster</taxon>
        <taxon>Candidatus Methanogasteraceae</taxon>
        <taxon>Candidatus Methanogaster</taxon>
    </lineage>
</organism>